<evidence type="ECO:0000256" key="6">
    <source>
        <dbReference type="ARBA" id="ARBA00034021"/>
    </source>
</evidence>
<dbReference type="Gene3D" id="3.90.226.10">
    <property type="entry name" value="2-enoyl-CoA Hydratase, Chain A, domain 1"/>
    <property type="match status" value="1"/>
</dbReference>
<dbReference type="InterPro" id="IPR001907">
    <property type="entry name" value="ClpP"/>
</dbReference>
<name>A0A1E3XFB1_9BACT</name>
<keyword evidence="4 7" id="KW-0378">Hydrolase</keyword>
<dbReference type="Proteomes" id="UP000094056">
    <property type="component" value="Unassembled WGS sequence"/>
</dbReference>
<dbReference type="SUPFAM" id="SSF52096">
    <property type="entry name" value="ClpP/crotonase"/>
    <property type="match status" value="1"/>
</dbReference>
<comment type="catalytic activity">
    <reaction evidence="6 7 8">
        <text>Hydrolysis of proteins to small peptides in the presence of ATP and magnesium. alpha-casein is the usual test substrate. In the absence of ATP, only oligopeptides shorter than five residues are hydrolyzed (such as succinyl-Leu-Tyr-|-NHMec, and Leu-Tyr-Leu-|-Tyr-Trp, in which cleavage of the -Tyr-|-Leu- and -Tyr-|-Trp bonds also occurs).</text>
        <dbReference type="EC" id="3.4.21.92"/>
    </reaction>
</comment>
<comment type="subunit">
    <text evidence="7">Fourteen ClpP subunits assemble into 2 heptameric rings which stack back to back to give a disk-like structure with a central cavity, resembling the structure of eukaryotic proteasomes.</text>
</comment>
<dbReference type="EC" id="3.4.21.92" evidence="7"/>
<dbReference type="InterPro" id="IPR033135">
    <property type="entry name" value="ClpP_His_AS"/>
</dbReference>
<keyword evidence="2 7" id="KW-0963">Cytoplasm</keyword>
<dbReference type="GO" id="GO:0004176">
    <property type="term" value="F:ATP-dependent peptidase activity"/>
    <property type="evidence" value="ECO:0007669"/>
    <property type="project" value="InterPro"/>
</dbReference>
<gene>
    <name evidence="7" type="primary">clpP</name>
    <name evidence="10" type="ORF">SCARUB_00574</name>
</gene>
<organism evidence="10 11">
    <name type="scientific">Candidatus Scalindua rubra</name>
    <dbReference type="NCBI Taxonomy" id="1872076"/>
    <lineage>
        <taxon>Bacteria</taxon>
        <taxon>Pseudomonadati</taxon>
        <taxon>Planctomycetota</taxon>
        <taxon>Candidatus Brocadiia</taxon>
        <taxon>Candidatus Brocadiales</taxon>
        <taxon>Candidatus Scalinduaceae</taxon>
        <taxon>Candidatus Scalindua</taxon>
    </lineage>
</organism>
<accession>A0A1E3XFB1</accession>
<evidence type="ECO:0000313" key="11">
    <source>
        <dbReference type="Proteomes" id="UP000094056"/>
    </source>
</evidence>
<sequence>MANNPGEKMNKIYFQEEEERDNQRFDILSEKLMKSRTIVIADVISKRLAQRVITQLLILQQEYPKEDIKIFINSPGGDADAGFAIYDMMKFVKPKVKTICAGVTASAAVIILIGASKENRFSLPNSRILIHQPSTGVHGTASDIQIEASEILKCREKINRMIAMETDQKFEKVQDDTKRNYWMSADEAVKYGLISKIIKAQEDMK</sequence>
<dbReference type="PRINTS" id="PR00127">
    <property type="entry name" value="CLPPROTEASEP"/>
</dbReference>
<dbReference type="Pfam" id="PF00574">
    <property type="entry name" value="CLP_protease"/>
    <property type="match status" value="1"/>
</dbReference>
<feature type="active site" evidence="7 8">
    <location>
        <position position="131"/>
    </location>
</feature>
<evidence type="ECO:0000256" key="8">
    <source>
        <dbReference type="PROSITE-ProRule" id="PRU10086"/>
    </source>
</evidence>
<keyword evidence="3 7" id="KW-0645">Protease</keyword>
<dbReference type="PANTHER" id="PTHR10381:SF70">
    <property type="entry name" value="ATP-DEPENDENT CLP PROTEASE PROTEOLYTIC SUBUNIT"/>
    <property type="match status" value="1"/>
</dbReference>
<dbReference type="AlphaFoldDB" id="A0A1E3XFB1"/>
<evidence type="ECO:0000256" key="1">
    <source>
        <dbReference type="ARBA" id="ARBA00007039"/>
    </source>
</evidence>
<comment type="subcellular location">
    <subcellularLocation>
        <location evidence="7">Cytoplasm</location>
    </subcellularLocation>
</comment>
<evidence type="ECO:0000256" key="7">
    <source>
        <dbReference type="HAMAP-Rule" id="MF_00444"/>
    </source>
</evidence>
<dbReference type="GO" id="GO:0005737">
    <property type="term" value="C:cytoplasm"/>
    <property type="evidence" value="ECO:0007669"/>
    <property type="project" value="UniProtKB-SubCell"/>
</dbReference>
<comment type="similarity">
    <text evidence="1 7 9">Belongs to the peptidase S14 family.</text>
</comment>
<dbReference type="GO" id="GO:0051117">
    <property type="term" value="F:ATPase binding"/>
    <property type="evidence" value="ECO:0007669"/>
    <property type="project" value="TreeGrafter"/>
</dbReference>
<dbReference type="CDD" id="cd07017">
    <property type="entry name" value="S14_ClpP_2"/>
    <property type="match status" value="1"/>
</dbReference>
<dbReference type="PROSITE" id="PS00382">
    <property type="entry name" value="CLP_PROTEASE_HIS"/>
    <property type="match status" value="1"/>
</dbReference>
<dbReference type="NCBIfam" id="NF009205">
    <property type="entry name" value="PRK12553.1"/>
    <property type="match status" value="1"/>
</dbReference>
<reference evidence="10 11" key="1">
    <citation type="submission" date="2016-07" db="EMBL/GenBank/DDBJ databases">
        <title>Draft genome of Scalindua rubra, obtained from a brine-seawater interface in the Red Sea, sheds light on salt adaptation in anammox bacteria.</title>
        <authorList>
            <person name="Speth D.R."/>
            <person name="Lagkouvardos I."/>
            <person name="Wang Y."/>
            <person name="Qian P.-Y."/>
            <person name="Dutilh B.E."/>
            <person name="Jetten M.S."/>
        </authorList>
    </citation>
    <scope>NUCLEOTIDE SEQUENCE [LARGE SCALE GENOMIC DNA]</scope>
    <source>
        <strain evidence="10">BSI-1</strain>
    </source>
</reference>
<feature type="active site" description="Nucleophile" evidence="7">
    <location>
        <position position="106"/>
    </location>
</feature>
<dbReference type="PANTHER" id="PTHR10381">
    <property type="entry name" value="ATP-DEPENDENT CLP PROTEASE PROTEOLYTIC SUBUNIT"/>
    <property type="match status" value="1"/>
</dbReference>
<dbReference type="PATRIC" id="fig|1872076.5.peg.660"/>
<evidence type="ECO:0000256" key="5">
    <source>
        <dbReference type="ARBA" id="ARBA00022825"/>
    </source>
</evidence>
<proteinExistence type="inferred from homology"/>
<dbReference type="InterPro" id="IPR029045">
    <property type="entry name" value="ClpP/crotonase-like_dom_sf"/>
</dbReference>
<evidence type="ECO:0000313" key="10">
    <source>
        <dbReference type="EMBL" id="ODS34315.1"/>
    </source>
</evidence>
<dbReference type="GO" id="GO:0009368">
    <property type="term" value="C:endopeptidase Clp complex"/>
    <property type="evidence" value="ECO:0007669"/>
    <property type="project" value="TreeGrafter"/>
</dbReference>
<protein>
    <recommendedName>
        <fullName evidence="7 9">ATP-dependent Clp protease proteolytic subunit</fullName>
        <ecNumber evidence="7">3.4.21.92</ecNumber>
    </recommendedName>
    <alternativeName>
        <fullName evidence="7">Endopeptidase Clp</fullName>
    </alternativeName>
</protein>
<evidence type="ECO:0000256" key="4">
    <source>
        <dbReference type="ARBA" id="ARBA00022801"/>
    </source>
</evidence>
<evidence type="ECO:0000256" key="2">
    <source>
        <dbReference type="ARBA" id="ARBA00022490"/>
    </source>
</evidence>
<dbReference type="GO" id="GO:0006515">
    <property type="term" value="P:protein quality control for misfolded or incompletely synthesized proteins"/>
    <property type="evidence" value="ECO:0007669"/>
    <property type="project" value="TreeGrafter"/>
</dbReference>
<comment type="function">
    <text evidence="7">Cleaves peptides in various proteins in a process that requires ATP hydrolysis. Has a chymotrypsin-like activity. Plays a major role in the degradation of misfolded proteins.</text>
</comment>
<keyword evidence="5 7" id="KW-0720">Serine protease</keyword>
<dbReference type="InterPro" id="IPR023562">
    <property type="entry name" value="ClpP/TepA"/>
</dbReference>
<evidence type="ECO:0000256" key="9">
    <source>
        <dbReference type="RuleBase" id="RU003567"/>
    </source>
</evidence>
<dbReference type="GO" id="GO:0004252">
    <property type="term" value="F:serine-type endopeptidase activity"/>
    <property type="evidence" value="ECO:0007669"/>
    <property type="project" value="UniProtKB-UniRule"/>
</dbReference>
<comment type="caution">
    <text evidence="10">The sequence shown here is derived from an EMBL/GenBank/DDBJ whole genome shotgun (WGS) entry which is preliminary data.</text>
</comment>
<dbReference type="HAMAP" id="MF_00444">
    <property type="entry name" value="ClpP"/>
    <property type="match status" value="1"/>
</dbReference>
<evidence type="ECO:0000256" key="3">
    <source>
        <dbReference type="ARBA" id="ARBA00022670"/>
    </source>
</evidence>
<dbReference type="EMBL" id="MAYW01000009">
    <property type="protein sequence ID" value="ODS34315.1"/>
    <property type="molecule type" value="Genomic_DNA"/>
</dbReference>